<dbReference type="GO" id="GO:0005524">
    <property type="term" value="F:ATP binding"/>
    <property type="evidence" value="ECO:0007669"/>
    <property type="project" value="UniProtKB-KW"/>
</dbReference>
<dbReference type="Gene3D" id="1.10.510.10">
    <property type="entry name" value="Transferase(Phosphotransferase) domain 1"/>
    <property type="match status" value="1"/>
</dbReference>
<reference evidence="7 8" key="1">
    <citation type="journal article" date="2015" name="Genome Biol. Evol.">
        <title>Comparative Genomics of a Bacterivorous Green Alga Reveals Evolutionary Causalities and Consequences of Phago-Mixotrophic Mode of Nutrition.</title>
        <authorList>
            <person name="Burns J.A."/>
            <person name="Paasch A."/>
            <person name="Narechania A."/>
            <person name="Kim E."/>
        </authorList>
    </citation>
    <scope>NUCLEOTIDE SEQUENCE [LARGE SCALE GENOMIC DNA]</scope>
    <source>
        <strain evidence="7 8">PLY_AMNH</strain>
    </source>
</reference>
<evidence type="ECO:0000259" key="6">
    <source>
        <dbReference type="PROSITE" id="PS50011"/>
    </source>
</evidence>
<dbReference type="PANTHER" id="PTHR24349">
    <property type="entry name" value="SERINE/THREONINE-PROTEIN KINASE"/>
    <property type="match status" value="1"/>
</dbReference>
<evidence type="ECO:0000256" key="5">
    <source>
        <dbReference type="ARBA" id="ARBA00022840"/>
    </source>
</evidence>
<dbReference type="InterPro" id="IPR000719">
    <property type="entry name" value="Prot_kinase_dom"/>
</dbReference>
<dbReference type="EMBL" id="LGRX02016743">
    <property type="protein sequence ID" value="KAK3261680.1"/>
    <property type="molecule type" value="Genomic_DNA"/>
</dbReference>
<keyword evidence="3" id="KW-0547">Nucleotide-binding</keyword>
<gene>
    <name evidence="7" type="ORF">CYMTET_29425</name>
</gene>
<sequence length="122" mass="13946">MLFLMLSGSLPFPQENPATAFEAMLKAHLSFREDFWNGISSAAKDLVSKLLVADPEKRLTANEALQHEWIVEQASFVELCQSKERLHKHHAMLLSQNKQELEDAISRQKLCSNLRSRSHEES</sequence>
<proteinExistence type="predicted"/>
<accession>A0AAE0KV64</accession>
<comment type="caution">
    <text evidence="7">The sequence shown here is derived from an EMBL/GenBank/DDBJ whole genome shotgun (WGS) entry which is preliminary data.</text>
</comment>
<dbReference type="Proteomes" id="UP001190700">
    <property type="component" value="Unassembled WGS sequence"/>
</dbReference>
<name>A0AAE0KV64_9CHLO</name>
<dbReference type="PROSITE" id="PS50011">
    <property type="entry name" value="PROTEIN_KINASE_DOM"/>
    <property type="match status" value="1"/>
</dbReference>
<evidence type="ECO:0000256" key="4">
    <source>
        <dbReference type="ARBA" id="ARBA00022777"/>
    </source>
</evidence>
<keyword evidence="2" id="KW-0808">Transferase</keyword>
<organism evidence="7 8">
    <name type="scientific">Cymbomonas tetramitiformis</name>
    <dbReference type="NCBI Taxonomy" id="36881"/>
    <lineage>
        <taxon>Eukaryota</taxon>
        <taxon>Viridiplantae</taxon>
        <taxon>Chlorophyta</taxon>
        <taxon>Pyramimonadophyceae</taxon>
        <taxon>Pyramimonadales</taxon>
        <taxon>Pyramimonadaceae</taxon>
        <taxon>Cymbomonas</taxon>
    </lineage>
</organism>
<dbReference type="InterPro" id="IPR011009">
    <property type="entry name" value="Kinase-like_dom_sf"/>
</dbReference>
<dbReference type="GO" id="GO:0004674">
    <property type="term" value="F:protein serine/threonine kinase activity"/>
    <property type="evidence" value="ECO:0007669"/>
    <property type="project" value="UniProtKB-KW"/>
</dbReference>
<keyword evidence="1" id="KW-0723">Serine/threonine-protein kinase</keyword>
<dbReference type="AlphaFoldDB" id="A0AAE0KV64"/>
<dbReference type="SUPFAM" id="SSF56112">
    <property type="entry name" value="Protein kinase-like (PK-like)"/>
    <property type="match status" value="1"/>
</dbReference>
<evidence type="ECO:0000313" key="7">
    <source>
        <dbReference type="EMBL" id="KAK3261680.1"/>
    </source>
</evidence>
<dbReference type="Pfam" id="PF00069">
    <property type="entry name" value="Pkinase"/>
    <property type="match status" value="1"/>
</dbReference>
<keyword evidence="8" id="KW-1185">Reference proteome</keyword>
<evidence type="ECO:0000313" key="8">
    <source>
        <dbReference type="Proteomes" id="UP001190700"/>
    </source>
</evidence>
<evidence type="ECO:0000256" key="1">
    <source>
        <dbReference type="ARBA" id="ARBA00022527"/>
    </source>
</evidence>
<protein>
    <recommendedName>
        <fullName evidence="6">Protein kinase domain-containing protein</fullName>
    </recommendedName>
</protein>
<evidence type="ECO:0000256" key="2">
    <source>
        <dbReference type="ARBA" id="ARBA00022679"/>
    </source>
</evidence>
<keyword evidence="5" id="KW-0067">ATP-binding</keyword>
<evidence type="ECO:0000256" key="3">
    <source>
        <dbReference type="ARBA" id="ARBA00022741"/>
    </source>
</evidence>
<feature type="domain" description="Protein kinase" evidence="6">
    <location>
        <begin position="1"/>
        <end position="70"/>
    </location>
</feature>
<dbReference type="InterPro" id="IPR050205">
    <property type="entry name" value="CDPK_Ser/Thr_kinases"/>
</dbReference>
<keyword evidence="4" id="KW-0418">Kinase</keyword>